<dbReference type="SUPFAM" id="SSF50978">
    <property type="entry name" value="WD40 repeat-like"/>
    <property type="match status" value="1"/>
</dbReference>
<evidence type="ECO:0000256" key="6">
    <source>
        <dbReference type="ARBA" id="ARBA00022574"/>
    </source>
</evidence>
<keyword evidence="12" id="KW-0966">Cell projection</keyword>
<evidence type="ECO:0000256" key="12">
    <source>
        <dbReference type="ARBA" id="ARBA00023273"/>
    </source>
</evidence>
<dbReference type="GeneTree" id="ENSGT00390000016551"/>
<dbReference type="InParanoid" id="A0A3Q3F9R3"/>
<keyword evidence="10" id="KW-0472">Membrane</keyword>
<dbReference type="PANTHER" id="PTHR13667">
    <property type="entry name" value="HOMOLOC-13"/>
    <property type="match status" value="1"/>
</dbReference>
<dbReference type="Ensembl" id="ENSLBET00000016678.1">
    <property type="protein sequence ID" value="ENSLBEP00000015747.1"/>
    <property type="gene ID" value="ENSLBEG00000012214.1"/>
</dbReference>
<protein>
    <submittedName>
        <fullName evidence="13">WD repeat containing planar cell polarity effector</fullName>
    </submittedName>
</protein>
<evidence type="ECO:0000256" key="3">
    <source>
        <dbReference type="ARBA" id="ARBA00006059"/>
    </source>
</evidence>
<dbReference type="AlphaFoldDB" id="A0A3Q3F9R3"/>
<evidence type="ECO:0000256" key="9">
    <source>
        <dbReference type="ARBA" id="ARBA00023069"/>
    </source>
</evidence>
<evidence type="ECO:0000256" key="5">
    <source>
        <dbReference type="ARBA" id="ARBA00022490"/>
    </source>
</evidence>
<name>A0A3Q3F9R3_9LABR</name>
<evidence type="ECO:0000313" key="14">
    <source>
        <dbReference type="Proteomes" id="UP000261660"/>
    </source>
</evidence>
<comment type="subcellular location">
    <subcellularLocation>
        <location evidence="1">Cell membrane</location>
    </subcellularLocation>
    <subcellularLocation>
        <location evidence="2">Cytoplasm</location>
        <location evidence="2">Cytoskeleton</location>
        <location evidence="2">Cilium axoneme</location>
    </subcellularLocation>
</comment>
<evidence type="ECO:0000256" key="1">
    <source>
        <dbReference type="ARBA" id="ARBA00004236"/>
    </source>
</evidence>
<reference evidence="13" key="1">
    <citation type="submission" date="2025-08" db="UniProtKB">
        <authorList>
            <consortium name="Ensembl"/>
        </authorList>
    </citation>
    <scope>IDENTIFICATION</scope>
</reference>
<evidence type="ECO:0000256" key="8">
    <source>
        <dbReference type="ARBA" id="ARBA00022794"/>
    </source>
</evidence>
<evidence type="ECO:0000256" key="2">
    <source>
        <dbReference type="ARBA" id="ARBA00004430"/>
    </source>
</evidence>
<dbReference type="GO" id="GO:0005886">
    <property type="term" value="C:plasma membrane"/>
    <property type="evidence" value="ECO:0007669"/>
    <property type="project" value="UniProtKB-SubCell"/>
</dbReference>
<sequence length="523" mass="58660">MYLSECLAKYHRVSPKKTLRCQYRDPHLSFSCLFFSCCSLIARGFSWTPKNRRPEKLRDSLKEFEELLQTNTCVQTRWRSKHCCQVMMSSGVLVTMTLNGPQLEQVFIDRTLVGRLPANTVTDSKLHTNTYTPTHTMCNKQCPLSRLAGVRHFHPLCLFVVCVDVSGQGRRLHRRVGLNRLQDVALVWWNLDKRDEELWSWTPSNTPRNNVVLLSCSPTEGLKVLSSVRTEGNLLDCRFSLLQPYQLLTVEIPPRPQEAREGFWAHTCVYECARERLHRLSVIRIPLPSHPVSCSRHPSEVTLLLGLRDSSLVLYDQRRGVSFLAPCPLPPTLLAWHPAGAVAMVGGGQGELMCFDLGLAPLGMALLAEEVASAATLRLAQHLRCCGGLEGLWWGAGLEGAPEGTDILMFALHGGPLAALRFRLVNLLTGGKVSRSRALRGHSIIALGQEPPRCILGCIFPINRLQWLRSPLGPPDKVCQSNFFQTANSLSNMHIHKHTLVRSHTHLHIHSLSVFNCDFGKKM</sequence>
<keyword evidence="8" id="KW-0970">Cilium biogenesis/degradation</keyword>
<comment type="similarity">
    <text evidence="3">Belongs to the WD repeat fritz family.</text>
</comment>
<keyword evidence="7" id="KW-0677">Repeat</keyword>
<keyword evidence="9" id="KW-0969">Cilium</keyword>
<reference evidence="13" key="2">
    <citation type="submission" date="2025-09" db="UniProtKB">
        <authorList>
            <consortium name="Ensembl"/>
        </authorList>
    </citation>
    <scope>IDENTIFICATION</scope>
</reference>
<organism evidence="13 14">
    <name type="scientific">Labrus bergylta</name>
    <name type="common">ballan wrasse</name>
    <dbReference type="NCBI Taxonomy" id="56723"/>
    <lineage>
        <taxon>Eukaryota</taxon>
        <taxon>Metazoa</taxon>
        <taxon>Chordata</taxon>
        <taxon>Craniata</taxon>
        <taxon>Vertebrata</taxon>
        <taxon>Euteleostomi</taxon>
        <taxon>Actinopterygii</taxon>
        <taxon>Neopterygii</taxon>
        <taxon>Teleostei</taxon>
        <taxon>Neoteleostei</taxon>
        <taxon>Acanthomorphata</taxon>
        <taxon>Eupercaria</taxon>
        <taxon>Labriformes</taxon>
        <taxon>Labridae</taxon>
        <taxon>Labrus</taxon>
    </lineage>
</organism>
<proteinExistence type="inferred from homology"/>
<dbReference type="FunCoup" id="A0A3Q3F9R3">
    <property type="interactions" value="482"/>
</dbReference>
<evidence type="ECO:0000256" key="10">
    <source>
        <dbReference type="ARBA" id="ARBA00023136"/>
    </source>
</evidence>
<dbReference type="GO" id="GO:0044782">
    <property type="term" value="P:cilium organization"/>
    <property type="evidence" value="ECO:0007669"/>
    <property type="project" value="TreeGrafter"/>
</dbReference>
<evidence type="ECO:0000313" key="13">
    <source>
        <dbReference type="Ensembl" id="ENSLBEP00000015747.1"/>
    </source>
</evidence>
<evidence type="ECO:0000256" key="7">
    <source>
        <dbReference type="ARBA" id="ARBA00022737"/>
    </source>
</evidence>
<dbReference type="InterPro" id="IPR036322">
    <property type="entry name" value="WD40_repeat_dom_sf"/>
</dbReference>
<dbReference type="Pfam" id="PF11768">
    <property type="entry name" value="Frtz"/>
    <property type="match status" value="1"/>
</dbReference>
<dbReference type="PANTHER" id="PTHR13667:SF5">
    <property type="entry name" value="WD REPEAT-CONTAINING AND PLANAR CELL POLARITY EFFECTOR PROTEIN FRITZ HOMOLOG"/>
    <property type="match status" value="1"/>
</dbReference>
<keyword evidence="6" id="KW-0853">WD repeat</keyword>
<dbReference type="GO" id="GO:0045184">
    <property type="term" value="P:establishment of protein localization"/>
    <property type="evidence" value="ECO:0007669"/>
    <property type="project" value="TreeGrafter"/>
</dbReference>
<dbReference type="GO" id="GO:0007399">
    <property type="term" value="P:nervous system development"/>
    <property type="evidence" value="ECO:0007669"/>
    <property type="project" value="TreeGrafter"/>
</dbReference>
<dbReference type="STRING" id="56723.ENSLBEP00000015747"/>
<keyword evidence="5" id="KW-0963">Cytoplasm</keyword>
<keyword evidence="11" id="KW-0206">Cytoskeleton</keyword>
<keyword evidence="14" id="KW-1185">Reference proteome</keyword>
<accession>A0A3Q3F9R3</accession>
<dbReference type="Proteomes" id="UP000261660">
    <property type="component" value="Unplaced"/>
</dbReference>
<dbReference type="GO" id="GO:0097541">
    <property type="term" value="C:axonemal basal plate"/>
    <property type="evidence" value="ECO:0007669"/>
    <property type="project" value="TreeGrafter"/>
</dbReference>
<keyword evidence="4" id="KW-1003">Cell membrane</keyword>
<evidence type="ECO:0000256" key="11">
    <source>
        <dbReference type="ARBA" id="ARBA00023212"/>
    </source>
</evidence>
<evidence type="ECO:0000256" key="4">
    <source>
        <dbReference type="ARBA" id="ARBA00022475"/>
    </source>
</evidence>
<dbReference type="InterPro" id="IPR024511">
    <property type="entry name" value="Frtz"/>
</dbReference>